<dbReference type="Gene3D" id="1.10.357.10">
    <property type="entry name" value="Tetracycline Repressor, domain 2"/>
    <property type="match status" value="1"/>
</dbReference>
<dbReference type="InterPro" id="IPR050624">
    <property type="entry name" value="HTH-type_Tx_Regulator"/>
</dbReference>
<dbReference type="InterPro" id="IPR009057">
    <property type="entry name" value="Homeodomain-like_sf"/>
</dbReference>
<evidence type="ECO:0000313" key="5">
    <source>
        <dbReference type="Proteomes" id="UP000707535"/>
    </source>
</evidence>
<keyword evidence="1 2" id="KW-0238">DNA-binding</keyword>
<dbReference type="Pfam" id="PF00440">
    <property type="entry name" value="TetR_N"/>
    <property type="match status" value="1"/>
</dbReference>
<evidence type="ECO:0000259" key="3">
    <source>
        <dbReference type="PROSITE" id="PS50977"/>
    </source>
</evidence>
<dbReference type="AlphaFoldDB" id="A0A921F742"/>
<dbReference type="PROSITE" id="PS50977">
    <property type="entry name" value="HTH_TETR_2"/>
    <property type="match status" value="1"/>
</dbReference>
<dbReference type="EMBL" id="DYXG01000026">
    <property type="protein sequence ID" value="HJE96584.1"/>
    <property type="molecule type" value="Genomic_DNA"/>
</dbReference>
<evidence type="ECO:0000256" key="2">
    <source>
        <dbReference type="PROSITE-ProRule" id="PRU00335"/>
    </source>
</evidence>
<dbReference type="PANTHER" id="PTHR43479:SF11">
    <property type="entry name" value="ACREF_ENVCD OPERON REPRESSOR-RELATED"/>
    <property type="match status" value="1"/>
</dbReference>
<accession>A0A921F742</accession>
<sequence>MDKRVLANERVKSQIEAALFTLMTEKHFSEITVSDIIRTAGVARASYYRNFDSKEEVIEKYMENQRRDVASLITFSNSVTDIFNEEKLVEALQHYLEQKDRLLLLYDNGFGTFLQEDMNRFAELTLGDIPQRSVKRYALYFLAGAMFNTTIKWLKSGARESPRTMARAFIKMLSQDFGELGGLDD</sequence>
<evidence type="ECO:0000313" key="4">
    <source>
        <dbReference type="EMBL" id="HJE96584.1"/>
    </source>
</evidence>
<protein>
    <submittedName>
        <fullName evidence="4">TetR/AcrR family transcriptional regulator</fullName>
    </submittedName>
</protein>
<feature type="DNA-binding region" description="H-T-H motif" evidence="2">
    <location>
        <begin position="32"/>
        <end position="51"/>
    </location>
</feature>
<reference evidence="4" key="2">
    <citation type="submission" date="2021-09" db="EMBL/GenBank/DDBJ databases">
        <authorList>
            <person name="Gilroy R."/>
        </authorList>
    </citation>
    <scope>NUCLEOTIDE SEQUENCE</scope>
    <source>
        <strain evidence="4">CHK174-6876</strain>
    </source>
</reference>
<dbReference type="GO" id="GO:0003677">
    <property type="term" value="F:DNA binding"/>
    <property type="evidence" value="ECO:0007669"/>
    <property type="project" value="UniProtKB-UniRule"/>
</dbReference>
<dbReference type="InterPro" id="IPR039532">
    <property type="entry name" value="TetR_C_Firmicutes"/>
</dbReference>
<gene>
    <name evidence="4" type="ORF">K8V00_03095</name>
</gene>
<feature type="domain" description="HTH tetR-type" evidence="3">
    <location>
        <begin position="9"/>
        <end position="69"/>
    </location>
</feature>
<dbReference type="Proteomes" id="UP000707535">
    <property type="component" value="Unassembled WGS sequence"/>
</dbReference>
<organism evidence="4 5">
    <name type="scientific">Ligilactobacillus acidipiscis</name>
    <dbReference type="NCBI Taxonomy" id="89059"/>
    <lineage>
        <taxon>Bacteria</taxon>
        <taxon>Bacillati</taxon>
        <taxon>Bacillota</taxon>
        <taxon>Bacilli</taxon>
        <taxon>Lactobacillales</taxon>
        <taxon>Lactobacillaceae</taxon>
        <taxon>Ligilactobacillus</taxon>
    </lineage>
</organism>
<proteinExistence type="predicted"/>
<dbReference type="Pfam" id="PF14278">
    <property type="entry name" value="TetR_C_8"/>
    <property type="match status" value="1"/>
</dbReference>
<evidence type="ECO:0000256" key="1">
    <source>
        <dbReference type="ARBA" id="ARBA00023125"/>
    </source>
</evidence>
<dbReference type="InterPro" id="IPR001647">
    <property type="entry name" value="HTH_TetR"/>
</dbReference>
<dbReference type="SUPFAM" id="SSF46689">
    <property type="entry name" value="Homeodomain-like"/>
    <property type="match status" value="1"/>
</dbReference>
<comment type="caution">
    <text evidence="4">The sequence shown here is derived from an EMBL/GenBank/DDBJ whole genome shotgun (WGS) entry which is preliminary data.</text>
</comment>
<name>A0A921F742_9LACO</name>
<dbReference type="PANTHER" id="PTHR43479">
    <property type="entry name" value="ACREF/ENVCD OPERON REPRESSOR-RELATED"/>
    <property type="match status" value="1"/>
</dbReference>
<reference evidence="4" key="1">
    <citation type="journal article" date="2021" name="PeerJ">
        <title>Extensive microbial diversity within the chicken gut microbiome revealed by metagenomics and culture.</title>
        <authorList>
            <person name="Gilroy R."/>
            <person name="Ravi A."/>
            <person name="Getino M."/>
            <person name="Pursley I."/>
            <person name="Horton D.L."/>
            <person name="Alikhan N.F."/>
            <person name="Baker D."/>
            <person name="Gharbi K."/>
            <person name="Hall N."/>
            <person name="Watson M."/>
            <person name="Adriaenssens E.M."/>
            <person name="Foster-Nyarko E."/>
            <person name="Jarju S."/>
            <person name="Secka A."/>
            <person name="Antonio M."/>
            <person name="Oren A."/>
            <person name="Chaudhuri R.R."/>
            <person name="La Ragione R."/>
            <person name="Hildebrand F."/>
            <person name="Pallen M.J."/>
        </authorList>
    </citation>
    <scope>NUCLEOTIDE SEQUENCE</scope>
    <source>
        <strain evidence="4">CHK174-6876</strain>
    </source>
</reference>